<organism evidence="4 5">
    <name type="scientific">Chryseobacterium defluvii</name>
    <dbReference type="NCBI Taxonomy" id="160396"/>
    <lineage>
        <taxon>Bacteria</taxon>
        <taxon>Pseudomonadati</taxon>
        <taxon>Bacteroidota</taxon>
        <taxon>Flavobacteriia</taxon>
        <taxon>Flavobacteriales</taxon>
        <taxon>Weeksellaceae</taxon>
        <taxon>Chryseobacterium group</taxon>
        <taxon>Chryseobacterium</taxon>
    </lineage>
</organism>
<sequence length="1602" mass="177485">MKTRLLLNRFFLLLLIFIAGKATGQITYSGTPATASAATCPTTMESCSNTPNYGNIIKANVQTINGSSVTFRVRKCDGSSFSSAGTLKVILNNICGSQVQSTSISTGNTYKDITFTVSHTGTNYYRVTLYSNSDSNTYYTNQLSVTGTSAAQPDLTCGTSTVTPAQPVQGQDAHFSFVISNIGSGNYTGQLRMMWRNTTSGFQLGNTLNGLNAGASHTFTASSNPLASAPGTWYLNIEEANGNVICSKTVTVISSPATCVQGTGNPPSTSSPEYQATQYLCQNGIIIPQQNWTSNYNNAILRQDIAKITYLGLYKGNTPNSPASHFPVPFLDMQASHTGNEYWYNAAKVLAYLQYNDDKTPFDRDFILFRPDESIPRRYAIKMFLEAFNIAPSANTNNPFSDVSTSDEMYGYIKKAHELGIVLGNQEYTPQCTAGTCFHPDANLTRQDAFIILWRILTFSGIVKPTMAQLENISNYFVPGNNRISTFGNIPDLGQGNFSHYQKTSFSIGGRSSLSLDFTHTYNSFLTELPKGYFEDGISLPKQNFSPLGTGWTHTYNIYAIKTDSYTIGSYTEPAKIMFYYPDGSIAAFNYATSQPEGTGIYDVMTRTTISGGERITITTKNQIKYIFENFNNNNHFFCKSIKDRNNNGIKLIWSPTSGTPSVAKYRLTSVQEEANNGSLGRSLTFNYMSTISPYLKSVTDNSINRTIYFSVDSSAKNLKVYTDPKGQVTNYNYDVEGYLTSNLLTEIVLPKGNKIKNTYLQRKLKSSQTFTQTGIASSTTQVNWTSSYNSSGYNSNSTVTDPENRQTSYQYNTLGNPVSITAPSATVAVNSYAPGNNAHLPTSITADGITTTMSYDPQGNLLSATKNGISNTYTYNSFNDALTHKDGNGNTTNYNFDGNGNLSKIIRPGTGGSINITRNSFGQISLVSNPSGIQTSYDYNINGLPNQASMPLGITTSSNYDGASRLLSVTDANNKTTSYEYDLNDNVTKVTDANGEIVQHTYDANNNHMTIKNPKNETQTNTYNFDNDLPGSESFGNHTKTYIYNDDGSLATFTRGNGMFTYTYDMNTGRLLNDGQTQYTYDSRGNIKTITNTNGTLTLNYDNNDRLTSYSDYYGQTVSYGYDNNNNVKTITYPGNKIVSYVYDANNRCTSVTDWNAKTTTYTYLTDDRISQITLPNGTKTIYSYDIAGRPSGISNKKNNNAVISEYTFTLDNAGNHLAETISEPSIIAGLQNIIPGTESYGNYPHNRISTQGGTGFTHNTAGAITNKGNNNFTYDLNDNLLSVNGNINAQFKYDGSGNRREKASAGITTRYVLNILGMSQVLMENNSSNMVQNYYVYGPTGLLYRVKANNAYSYYHYDFRGSTTAITNEAQTVTHSYSYDPFGKIIANTEADFNPYRYVGQHGVQYENNDLMFMRARYYDPTTGRFVSEDPVWHLNLYPYADNNPIMGIDPIGKATRRPDVALRNILGSKKFDNLSRIVDITLFLKENGNDILSAFNRNDKVRQKAMINILSRYIEEKLREKLYTEGVNYLSKNIPFIMAINPLLKYGPVKNIIIDTIDKSSQWIGKKMEIGVIYTSQVLGIQNYLLNNRQYLRSRFGLK</sequence>
<keyword evidence="1" id="KW-0677">Repeat</keyword>
<dbReference type="Pfam" id="PF25023">
    <property type="entry name" value="TEN_YD-shell"/>
    <property type="match status" value="2"/>
</dbReference>
<evidence type="ECO:0000313" key="5">
    <source>
        <dbReference type="Proteomes" id="UP000592180"/>
    </source>
</evidence>
<feature type="chain" id="PRO_5032420185" evidence="2">
    <location>
        <begin position="25"/>
        <end position="1602"/>
    </location>
</feature>
<dbReference type="InterPro" id="IPR056823">
    <property type="entry name" value="TEN-like_YD-shell"/>
</dbReference>
<comment type="caution">
    <text evidence="4">The sequence shown here is derived from an EMBL/GenBank/DDBJ whole genome shotgun (WGS) entry which is preliminary data.</text>
</comment>
<dbReference type="PANTHER" id="PTHR32305:SF15">
    <property type="entry name" value="PROTEIN RHSA-RELATED"/>
    <property type="match status" value="1"/>
</dbReference>
<evidence type="ECO:0000259" key="3">
    <source>
        <dbReference type="PROSITE" id="PS51272"/>
    </source>
</evidence>
<protein>
    <submittedName>
        <fullName evidence="4">RHS repeat-associated protein</fullName>
    </submittedName>
</protein>
<keyword evidence="2" id="KW-0732">Signal</keyword>
<dbReference type="RefSeq" id="WP_184190640.1">
    <property type="nucleotide sequence ID" value="NZ_JACHLE010000004.1"/>
</dbReference>
<gene>
    <name evidence="4" type="ORF">HNP38_002898</name>
</gene>
<name>A0A840KL48_9FLAO</name>
<feature type="signal peptide" evidence="2">
    <location>
        <begin position="1"/>
        <end position="24"/>
    </location>
</feature>
<reference evidence="4 5" key="1">
    <citation type="submission" date="2020-08" db="EMBL/GenBank/DDBJ databases">
        <title>Functional genomics of gut bacteria from endangered species of beetles.</title>
        <authorList>
            <person name="Carlos-Shanley C."/>
        </authorList>
    </citation>
    <scope>NUCLEOTIDE SEQUENCE [LARGE SCALE GENOMIC DNA]</scope>
    <source>
        <strain evidence="4 5">S00151</strain>
    </source>
</reference>
<feature type="domain" description="SLH" evidence="3">
    <location>
        <begin position="396"/>
        <end position="467"/>
    </location>
</feature>
<keyword evidence="5" id="KW-1185">Reference proteome</keyword>
<evidence type="ECO:0000256" key="1">
    <source>
        <dbReference type="ARBA" id="ARBA00022737"/>
    </source>
</evidence>
<dbReference type="PROSITE" id="PS51272">
    <property type="entry name" value="SLH"/>
    <property type="match status" value="1"/>
</dbReference>
<dbReference type="Pfam" id="PF05593">
    <property type="entry name" value="RHS_repeat"/>
    <property type="match status" value="2"/>
</dbReference>
<dbReference type="Pfam" id="PF00395">
    <property type="entry name" value="SLH"/>
    <property type="match status" value="1"/>
</dbReference>
<accession>A0A840KL48</accession>
<dbReference type="Proteomes" id="UP000592180">
    <property type="component" value="Unassembled WGS sequence"/>
</dbReference>
<evidence type="ECO:0000313" key="4">
    <source>
        <dbReference type="EMBL" id="MBB4807592.1"/>
    </source>
</evidence>
<dbReference type="InterPro" id="IPR050708">
    <property type="entry name" value="T6SS_VgrG/RHS"/>
</dbReference>
<dbReference type="InterPro" id="IPR001119">
    <property type="entry name" value="SLH_dom"/>
</dbReference>
<dbReference type="InterPro" id="IPR022385">
    <property type="entry name" value="Rhs_assc_core"/>
</dbReference>
<dbReference type="InterPro" id="IPR031325">
    <property type="entry name" value="RHS_repeat"/>
</dbReference>
<dbReference type="PANTHER" id="PTHR32305">
    <property type="match status" value="1"/>
</dbReference>
<evidence type="ECO:0000256" key="2">
    <source>
        <dbReference type="SAM" id="SignalP"/>
    </source>
</evidence>
<dbReference type="InterPro" id="IPR006530">
    <property type="entry name" value="YD"/>
</dbReference>
<dbReference type="EMBL" id="JACHLE010000004">
    <property type="protein sequence ID" value="MBB4807592.1"/>
    <property type="molecule type" value="Genomic_DNA"/>
</dbReference>
<dbReference type="Gene3D" id="2.180.10.10">
    <property type="entry name" value="RHS repeat-associated core"/>
    <property type="match status" value="4"/>
</dbReference>
<dbReference type="NCBIfam" id="TIGR03696">
    <property type="entry name" value="Rhs_assc_core"/>
    <property type="match status" value="1"/>
</dbReference>
<dbReference type="NCBIfam" id="TIGR01643">
    <property type="entry name" value="YD_repeat_2x"/>
    <property type="match status" value="6"/>
</dbReference>
<proteinExistence type="predicted"/>